<evidence type="ECO:0000313" key="10">
    <source>
        <dbReference type="RefSeq" id="XP_067167905.1"/>
    </source>
</evidence>
<dbReference type="PANTHER" id="PTHR19433">
    <property type="entry name" value="T-CELL RECEPTOR ALPHA CHAIN V REGION-RELATED"/>
    <property type="match status" value="1"/>
</dbReference>
<accession>A0ABM4FSI0</accession>
<dbReference type="InterPro" id="IPR013783">
    <property type="entry name" value="Ig-like_fold"/>
</dbReference>
<keyword evidence="9" id="KW-1185">Reference proteome</keyword>
<gene>
    <name evidence="10" type="primary">LOC136994345</name>
</gene>
<evidence type="ECO:0000256" key="5">
    <source>
        <dbReference type="ARBA" id="ARBA00023136"/>
    </source>
</evidence>
<sequence length="358" mass="39970">MVWYPSPSLALFDVLPTRKRRRSCSFWPPSVHSAELPAPWPCEGTYQFLQQSCPLKRDKEKHDWSSRMHRLKASSTLVSLASSPSLQVITCRTWKLLSLCPVAAGRAQVQQEPSAETTEGGSININCSHPKIQTYEYIHWYRLLPGRGPAFIVSTLKESKEVQDPPGTLFVAADRQFSVLQLSRPRLRDAAVYYCLLRDPAGQVGAAAGHEPPRAGFAGRGGIWVWSGSWAGRRRALGVGVGVVTVGRAQVQQEPLAEASKGTSITITCSHPNVQGTTIFSWYWQLLHRLPQLIATGVRRGEKVVPDPPETLLITANHRCSVLHIAWSWWWDIMVYYCAGQREEVQPYALCQLAFVTV</sequence>
<keyword evidence="5" id="KW-0472">Membrane</keyword>
<dbReference type="InterPro" id="IPR013106">
    <property type="entry name" value="Ig_V-set"/>
</dbReference>
<reference evidence="10" key="1">
    <citation type="submission" date="2025-08" db="UniProtKB">
        <authorList>
            <consortium name="RefSeq"/>
        </authorList>
    </citation>
    <scope>IDENTIFICATION</scope>
    <source>
        <tissue evidence="10">Blood</tissue>
    </source>
</reference>
<evidence type="ECO:0000256" key="7">
    <source>
        <dbReference type="ARBA" id="ARBA00023180"/>
    </source>
</evidence>
<dbReference type="Pfam" id="PF07686">
    <property type="entry name" value="V-set"/>
    <property type="match status" value="1"/>
</dbReference>
<evidence type="ECO:0000256" key="6">
    <source>
        <dbReference type="ARBA" id="ARBA00023157"/>
    </source>
</evidence>
<organism evidence="9 10">
    <name type="scientific">Apteryx mantelli</name>
    <name type="common">North Island brown kiwi</name>
    <dbReference type="NCBI Taxonomy" id="2696672"/>
    <lineage>
        <taxon>Eukaryota</taxon>
        <taxon>Metazoa</taxon>
        <taxon>Chordata</taxon>
        <taxon>Craniata</taxon>
        <taxon>Vertebrata</taxon>
        <taxon>Euteleostomi</taxon>
        <taxon>Archelosauria</taxon>
        <taxon>Archosauria</taxon>
        <taxon>Dinosauria</taxon>
        <taxon>Saurischia</taxon>
        <taxon>Theropoda</taxon>
        <taxon>Coelurosauria</taxon>
        <taxon>Aves</taxon>
        <taxon>Palaeognathae</taxon>
        <taxon>Apterygiformes</taxon>
        <taxon>Apterygidae</taxon>
        <taxon>Apteryx</taxon>
    </lineage>
</organism>
<dbReference type="RefSeq" id="XP_067167905.1">
    <property type="nucleotide sequence ID" value="XM_067311804.1"/>
</dbReference>
<dbReference type="Proteomes" id="UP001652627">
    <property type="component" value="Chromosome 28"/>
</dbReference>
<evidence type="ECO:0000256" key="4">
    <source>
        <dbReference type="ARBA" id="ARBA00022859"/>
    </source>
</evidence>
<dbReference type="InterPro" id="IPR036179">
    <property type="entry name" value="Ig-like_dom_sf"/>
</dbReference>
<comment type="subcellular location">
    <subcellularLocation>
        <location evidence="1">Cell membrane</location>
    </subcellularLocation>
</comment>
<evidence type="ECO:0000259" key="8">
    <source>
        <dbReference type="PROSITE" id="PS50835"/>
    </source>
</evidence>
<evidence type="ECO:0000256" key="3">
    <source>
        <dbReference type="ARBA" id="ARBA00022729"/>
    </source>
</evidence>
<keyword evidence="7" id="KW-0325">Glycoprotein</keyword>
<dbReference type="PANTHER" id="PTHR19433:SF111">
    <property type="entry name" value="T CELL RECEPTOR ALPHA VARIABLE 4"/>
    <property type="match status" value="1"/>
</dbReference>
<dbReference type="SUPFAM" id="SSF48726">
    <property type="entry name" value="Immunoglobulin"/>
    <property type="match status" value="2"/>
</dbReference>
<dbReference type="PROSITE" id="PS50835">
    <property type="entry name" value="IG_LIKE"/>
    <property type="match status" value="1"/>
</dbReference>
<evidence type="ECO:0000313" key="9">
    <source>
        <dbReference type="Proteomes" id="UP001652627"/>
    </source>
</evidence>
<dbReference type="Gene3D" id="2.60.40.10">
    <property type="entry name" value="Immunoglobulins"/>
    <property type="match status" value="2"/>
</dbReference>
<keyword evidence="2" id="KW-1003">Cell membrane</keyword>
<feature type="domain" description="Ig-like" evidence="8">
    <location>
        <begin position="84"/>
        <end position="195"/>
    </location>
</feature>
<protein>
    <recommendedName>
        <fullName evidence="8">Ig-like domain-containing protein</fullName>
    </recommendedName>
</protein>
<keyword evidence="4" id="KW-0391">Immunity</keyword>
<keyword evidence="6" id="KW-1015">Disulfide bond</keyword>
<keyword evidence="3" id="KW-0732">Signal</keyword>
<name>A0ABM4FSI0_9AVES</name>
<proteinExistence type="predicted"/>
<dbReference type="InterPro" id="IPR052051">
    <property type="entry name" value="TCR_complex_component"/>
</dbReference>
<dbReference type="InterPro" id="IPR007110">
    <property type="entry name" value="Ig-like_dom"/>
</dbReference>
<dbReference type="GeneID" id="136994345"/>
<evidence type="ECO:0000256" key="2">
    <source>
        <dbReference type="ARBA" id="ARBA00022475"/>
    </source>
</evidence>
<evidence type="ECO:0000256" key="1">
    <source>
        <dbReference type="ARBA" id="ARBA00004236"/>
    </source>
</evidence>